<dbReference type="SUPFAM" id="SSF54695">
    <property type="entry name" value="POZ domain"/>
    <property type="match status" value="1"/>
</dbReference>
<keyword evidence="3" id="KW-1185">Reference proteome</keyword>
<dbReference type="OrthoDB" id="2367075at2759"/>
<dbReference type="Pfam" id="PF00651">
    <property type="entry name" value="BTB"/>
    <property type="match status" value="1"/>
</dbReference>
<evidence type="ECO:0000259" key="1">
    <source>
        <dbReference type="Pfam" id="PF00651"/>
    </source>
</evidence>
<evidence type="ECO:0000313" key="2">
    <source>
        <dbReference type="EMBL" id="KIJ63369.1"/>
    </source>
</evidence>
<protein>
    <recommendedName>
        <fullName evidence="1">BTB domain-containing protein</fullName>
    </recommendedName>
</protein>
<feature type="non-terminal residue" evidence="2">
    <location>
        <position position="175"/>
    </location>
</feature>
<dbReference type="Proteomes" id="UP000053820">
    <property type="component" value="Unassembled WGS sequence"/>
</dbReference>
<feature type="non-terminal residue" evidence="2">
    <location>
        <position position="1"/>
    </location>
</feature>
<accession>A0A0C9VCP2</accession>
<dbReference type="HOGENOM" id="CLU_047592_2_2_1"/>
<evidence type="ECO:0000313" key="3">
    <source>
        <dbReference type="Proteomes" id="UP000053820"/>
    </source>
</evidence>
<organism evidence="2 3">
    <name type="scientific">Hydnomerulius pinastri MD-312</name>
    <dbReference type="NCBI Taxonomy" id="994086"/>
    <lineage>
        <taxon>Eukaryota</taxon>
        <taxon>Fungi</taxon>
        <taxon>Dikarya</taxon>
        <taxon>Basidiomycota</taxon>
        <taxon>Agaricomycotina</taxon>
        <taxon>Agaricomycetes</taxon>
        <taxon>Agaricomycetidae</taxon>
        <taxon>Boletales</taxon>
        <taxon>Boletales incertae sedis</taxon>
        <taxon>Leucogyrophana</taxon>
    </lineage>
</organism>
<dbReference type="InterPro" id="IPR011333">
    <property type="entry name" value="SKP1/BTB/POZ_sf"/>
</dbReference>
<dbReference type="InterPro" id="IPR000210">
    <property type="entry name" value="BTB/POZ_dom"/>
</dbReference>
<dbReference type="AlphaFoldDB" id="A0A0C9VCP2"/>
<feature type="domain" description="BTB" evidence="1">
    <location>
        <begin position="9"/>
        <end position="112"/>
    </location>
</feature>
<gene>
    <name evidence="2" type="ORF">HYDPIDRAFT_65515</name>
</gene>
<reference evidence="2 3" key="1">
    <citation type="submission" date="2014-04" db="EMBL/GenBank/DDBJ databases">
        <title>Evolutionary Origins and Diversification of the Mycorrhizal Mutualists.</title>
        <authorList>
            <consortium name="DOE Joint Genome Institute"/>
            <consortium name="Mycorrhizal Genomics Consortium"/>
            <person name="Kohler A."/>
            <person name="Kuo A."/>
            <person name="Nagy L.G."/>
            <person name="Floudas D."/>
            <person name="Copeland A."/>
            <person name="Barry K.W."/>
            <person name="Cichocki N."/>
            <person name="Veneault-Fourrey C."/>
            <person name="LaButti K."/>
            <person name="Lindquist E.A."/>
            <person name="Lipzen A."/>
            <person name="Lundell T."/>
            <person name="Morin E."/>
            <person name="Murat C."/>
            <person name="Riley R."/>
            <person name="Ohm R."/>
            <person name="Sun H."/>
            <person name="Tunlid A."/>
            <person name="Henrissat B."/>
            <person name="Grigoriev I.V."/>
            <person name="Hibbett D.S."/>
            <person name="Martin F."/>
        </authorList>
    </citation>
    <scope>NUCLEOTIDE SEQUENCE [LARGE SCALE GENOMIC DNA]</scope>
    <source>
        <strain evidence="2 3">MD-312</strain>
    </source>
</reference>
<sequence length="175" mass="19915">IPKDEQFYMTTVTFLVENTLFRIPRDPLETHSTVLRDMFLLPIGDRSEAEGMSDESPIRLEGIKKIDFQQLMKVLFPGSFGQTQRLPVGLEEWSSVLKLATLWEFEGIRRAAIGALPKCPITPVDKLVLAREYNIKEWLLPAINELVQRPNPIGVEDVARLGLDFALKILAVREQ</sequence>
<dbReference type="Gene3D" id="3.30.710.10">
    <property type="entry name" value="Potassium Channel Kv1.1, Chain A"/>
    <property type="match status" value="1"/>
</dbReference>
<proteinExistence type="predicted"/>
<name>A0A0C9VCP2_9AGAM</name>
<dbReference type="EMBL" id="KN839851">
    <property type="protein sequence ID" value="KIJ63369.1"/>
    <property type="molecule type" value="Genomic_DNA"/>
</dbReference>